<keyword evidence="2" id="KW-1185">Reference proteome</keyword>
<dbReference type="PhylomeDB" id="B8ME67"/>
<dbReference type="GeneID" id="8106352"/>
<dbReference type="VEuPathDB" id="FungiDB:TSTA_015790"/>
<proteinExistence type="predicted"/>
<name>B8ME67_TALSN</name>
<dbReference type="HOGENOM" id="CLU_179508_0_0_1"/>
<reference evidence="2" key="1">
    <citation type="journal article" date="2015" name="Genome Announc.">
        <title>Genome sequence of the AIDS-associated pathogen Penicillium marneffei (ATCC18224) and its near taxonomic relative Talaromyces stipitatus (ATCC10500).</title>
        <authorList>
            <person name="Nierman W.C."/>
            <person name="Fedorova-Abrams N.D."/>
            <person name="Andrianopoulos A."/>
        </authorList>
    </citation>
    <scope>NUCLEOTIDE SEQUENCE [LARGE SCALE GENOMIC DNA]</scope>
    <source>
        <strain evidence="2">ATCC 10500 / CBS 375.48 / QM 6759 / NRRL 1006</strain>
    </source>
</reference>
<dbReference type="STRING" id="441959.B8ME67"/>
<organism evidence="1 2">
    <name type="scientific">Talaromyces stipitatus (strain ATCC 10500 / CBS 375.48 / QM 6759 / NRRL 1006)</name>
    <name type="common">Penicillium stipitatum</name>
    <dbReference type="NCBI Taxonomy" id="441959"/>
    <lineage>
        <taxon>Eukaryota</taxon>
        <taxon>Fungi</taxon>
        <taxon>Dikarya</taxon>
        <taxon>Ascomycota</taxon>
        <taxon>Pezizomycotina</taxon>
        <taxon>Eurotiomycetes</taxon>
        <taxon>Eurotiomycetidae</taxon>
        <taxon>Eurotiales</taxon>
        <taxon>Trichocomaceae</taxon>
        <taxon>Talaromyces</taxon>
        <taxon>Talaromyces sect. Talaromyces</taxon>
    </lineage>
</organism>
<dbReference type="InParanoid" id="B8ME67"/>
<dbReference type="EMBL" id="EQ962656">
    <property type="protein sequence ID" value="EED16494.1"/>
    <property type="molecule type" value="Genomic_DNA"/>
</dbReference>
<gene>
    <name evidence="1" type="ORF">TSTA_015790</name>
</gene>
<evidence type="ECO:0000313" key="2">
    <source>
        <dbReference type="Proteomes" id="UP000001745"/>
    </source>
</evidence>
<accession>B8ME67</accession>
<dbReference type="AlphaFoldDB" id="B8ME67"/>
<sequence length="102" mass="11464">MLDIPVESLLDVEDALVSPSNPARNNGTLDYERCARLHSHLAAYGWMAHHEKGPHELDELLRRPKYLDVERTAVIAYLNATIPSEDGGMCYFVSNLDLRVAD</sequence>
<protein>
    <submittedName>
        <fullName evidence="1">Uncharacterized protein</fullName>
    </submittedName>
</protein>
<evidence type="ECO:0000313" key="1">
    <source>
        <dbReference type="EMBL" id="EED16494.1"/>
    </source>
</evidence>
<dbReference type="Proteomes" id="UP000001745">
    <property type="component" value="Unassembled WGS sequence"/>
</dbReference>
<dbReference type="OrthoDB" id="3029470at2759"/>
<dbReference type="RefSeq" id="XP_002483728.1">
    <property type="nucleotide sequence ID" value="XM_002483683.1"/>
</dbReference>